<accession>A0A8I1FYE5</accession>
<evidence type="ECO:0000313" key="1">
    <source>
        <dbReference type="EMBL" id="MBJ2259181.1"/>
    </source>
</evidence>
<name>A0A8I1FYE5_9PSED</name>
<comment type="caution">
    <text evidence="1">The sequence shown here is derived from an EMBL/GenBank/DDBJ whole genome shotgun (WGS) entry which is preliminary data.</text>
</comment>
<reference evidence="1" key="1">
    <citation type="submission" date="2020-12" db="EMBL/GenBank/DDBJ databases">
        <title>Antibiotic resistance and phylogeny of Pseudomonas spp. isolated over three decades from chicken meat in the Norwegian food chain.</title>
        <authorList>
            <person name="Moen B."/>
        </authorList>
    </citation>
    <scope>NUCLEOTIDE SEQUENCE</scope>
    <source>
        <strain evidence="1">MF6762</strain>
    </source>
</reference>
<sequence>MRSNRTISDVPLVLLETIESTWRQAREFTAITNTAIEDGLVQLRAILSTPMVLCRGCLKETCDPDHFDEAGKCVREQVPALIAENDDLKARTAKWCEYGDEHQTHTFFGDAEAIWVLGELIFELEELRQDAKRPWWLRMLPSRVKTIPVAAARLTNTSSQAHCPHCAVCHMAEETCIEALRRILSVYERTEHGSKGVKPCA</sequence>
<dbReference type="RefSeq" id="WP_108184738.1">
    <property type="nucleotide sequence ID" value="NZ_JAEKCZ010000026.1"/>
</dbReference>
<gene>
    <name evidence="1" type="ORF">JFT45_22020</name>
</gene>
<evidence type="ECO:0000313" key="2">
    <source>
        <dbReference type="Proteomes" id="UP000658390"/>
    </source>
</evidence>
<dbReference type="EMBL" id="JAEKCZ010000026">
    <property type="protein sequence ID" value="MBJ2259181.1"/>
    <property type="molecule type" value="Genomic_DNA"/>
</dbReference>
<organism evidence="1 2">
    <name type="scientific">Pseudomonas psychrophila</name>
    <dbReference type="NCBI Taxonomy" id="122355"/>
    <lineage>
        <taxon>Bacteria</taxon>
        <taxon>Pseudomonadati</taxon>
        <taxon>Pseudomonadota</taxon>
        <taxon>Gammaproteobacteria</taxon>
        <taxon>Pseudomonadales</taxon>
        <taxon>Pseudomonadaceae</taxon>
        <taxon>Pseudomonas</taxon>
    </lineage>
</organism>
<dbReference type="Proteomes" id="UP000658390">
    <property type="component" value="Unassembled WGS sequence"/>
</dbReference>
<protein>
    <submittedName>
        <fullName evidence="1">Uncharacterized protein</fullName>
    </submittedName>
</protein>
<proteinExistence type="predicted"/>
<dbReference type="AlphaFoldDB" id="A0A8I1FYE5"/>